<name>M7PGQ9_9GAMM</name>
<proteinExistence type="predicted"/>
<dbReference type="OrthoDB" id="5762913at2"/>
<sequence length="153" mass="17383">MASDNEKAVRPHEVLMFNLAVCHFLLPAILFGTKQLWLIFTIPVLCSLVFIGWIARQAGRTDHSSHLVKAHWQLTWTRSQFLILAYFVAVVIFLLGSFLIDRQPDEAMQFIQRSILGWFALLPLSVTIIVLLIFEASAMSQARKGIMPADMKL</sequence>
<dbReference type="eggNOG" id="ENOG50338A2">
    <property type="taxonomic scope" value="Bacteria"/>
</dbReference>
<dbReference type="AlphaFoldDB" id="M7PGQ9"/>
<protein>
    <recommendedName>
        <fullName evidence="4">Transmembrane protein</fullName>
    </recommendedName>
</protein>
<feature type="transmembrane region" description="Helical" evidence="1">
    <location>
        <begin position="81"/>
        <end position="100"/>
    </location>
</feature>
<accession>M7PGQ9</accession>
<organism evidence="2 3">
    <name type="scientific">Methylophaga lonarensis MPL</name>
    <dbReference type="NCBI Taxonomy" id="1286106"/>
    <lineage>
        <taxon>Bacteria</taxon>
        <taxon>Pseudomonadati</taxon>
        <taxon>Pseudomonadota</taxon>
        <taxon>Gammaproteobacteria</taxon>
        <taxon>Thiotrichales</taxon>
        <taxon>Piscirickettsiaceae</taxon>
        <taxon>Methylophaga</taxon>
    </lineage>
</organism>
<keyword evidence="3" id="KW-1185">Reference proteome</keyword>
<feature type="transmembrane region" description="Helical" evidence="1">
    <location>
        <begin position="36"/>
        <end position="55"/>
    </location>
</feature>
<evidence type="ECO:0000313" key="2">
    <source>
        <dbReference type="EMBL" id="EMR13085.1"/>
    </source>
</evidence>
<keyword evidence="1" id="KW-1133">Transmembrane helix</keyword>
<dbReference type="RefSeq" id="WP_009726426.1">
    <property type="nucleotide sequence ID" value="NZ_APHR01000035.1"/>
</dbReference>
<dbReference type="EMBL" id="APHR01000035">
    <property type="protein sequence ID" value="EMR13085.1"/>
    <property type="molecule type" value="Genomic_DNA"/>
</dbReference>
<keyword evidence="1" id="KW-0472">Membrane</keyword>
<evidence type="ECO:0000256" key="1">
    <source>
        <dbReference type="SAM" id="Phobius"/>
    </source>
</evidence>
<dbReference type="Proteomes" id="UP000012019">
    <property type="component" value="Unassembled WGS sequence"/>
</dbReference>
<dbReference type="PATRIC" id="fig|1286106.3.peg.1442"/>
<evidence type="ECO:0000313" key="3">
    <source>
        <dbReference type="Proteomes" id="UP000012019"/>
    </source>
</evidence>
<reference evidence="2 3" key="1">
    <citation type="journal article" date="2013" name="Genome Announc.">
        <title>Draft Genome Sequence of Methylophaga lonarensis MPLT, a Haloalkaliphilic (Non-Methane-Utilizing) Methylotroph.</title>
        <authorList>
            <person name="Shetty S.A."/>
            <person name="Marathe N.P."/>
            <person name="Munot H."/>
            <person name="Antony C.P."/>
            <person name="Dhotre D.P."/>
            <person name="Murrell J.C."/>
            <person name="Shouche Y.S."/>
        </authorList>
    </citation>
    <scope>NUCLEOTIDE SEQUENCE [LARGE SCALE GENOMIC DNA]</scope>
    <source>
        <strain evidence="2 3">MPL</strain>
    </source>
</reference>
<comment type="caution">
    <text evidence="2">The sequence shown here is derived from an EMBL/GenBank/DDBJ whole genome shotgun (WGS) entry which is preliminary data.</text>
</comment>
<evidence type="ECO:0008006" key="4">
    <source>
        <dbReference type="Google" id="ProtNLM"/>
    </source>
</evidence>
<feature type="transmembrane region" description="Helical" evidence="1">
    <location>
        <begin position="115"/>
        <end position="134"/>
    </location>
</feature>
<gene>
    <name evidence="2" type="ORF">MPL1_07184</name>
</gene>
<feature type="transmembrane region" description="Helical" evidence="1">
    <location>
        <begin position="12"/>
        <end position="30"/>
    </location>
</feature>
<keyword evidence="1" id="KW-0812">Transmembrane</keyword>